<dbReference type="EMBL" id="OY726395">
    <property type="protein sequence ID" value="CAJ1582004.1"/>
    <property type="molecule type" value="Genomic_DNA"/>
</dbReference>
<gene>
    <name evidence="2" type="ORF">MU0050_001845</name>
</gene>
<name>A0ABN9NXH1_9MYCO</name>
<reference evidence="2 3" key="1">
    <citation type="submission" date="2023-08" db="EMBL/GenBank/DDBJ databases">
        <authorList>
            <person name="Folkvardsen B D."/>
            <person name="Norman A."/>
        </authorList>
    </citation>
    <scope>NUCLEOTIDE SEQUENCE [LARGE SCALE GENOMIC DNA]</scope>
    <source>
        <strain evidence="2 3">Mu0050</strain>
    </source>
</reference>
<sequence>MQRSTVRRAVAGSGGLLAPLAILFVITAAATPDEDCRQLGQGCSQSDCYTGNGGPDCDQDSGLVLPVTGGVPTIQ</sequence>
<dbReference type="RefSeq" id="WP_316516165.1">
    <property type="nucleotide sequence ID" value="NZ_OY726395.1"/>
</dbReference>
<protein>
    <recommendedName>
        <fullName evidence="4">EGF-like domain-containing protein</fullName>
    </recommendedName>
</protein>
<evidence type="ECO:0000313" key="3">
    <source>
        <dbReference type="Proteomes" id="UP001190466"/>
    </source>
</evidence>
<evidence type="ECO:0000313" key="2">
    <source>
        <dbReference type="EMBL" id="CAJ1582004.1"/>
    </source>
</evidence>
<keyword evidence="1" id="KW-0732">Signal</keyword>
<feature type="signal peptide" evidence="1">
    <location>
        <begin position="1"/>
        <end position="30"/>
    </location>
</feature>
<evidence type="ECO:0008006" key="4">
    <source>
        <dbReference type="Google" id="ProtNLM"/>
    </source>
</evidence>
<keyword evidence="3" id="KW-1185">Reference proteome</keyword>
<evidence type="ECO:0000256" key="1">
    <source>
        <dbReference type="SAM" id="SignalP"/>
    </source>
</evidence>
<proteinExistence type="predicted"/>
<organism evidence="2 3">
    <name type="scientific">[Mycobacterium] wendilense</name>
    <dbReference type="NCBI Taxonomy" id="3064284"/>
    <lineage>
        <taxon>Bacteria</taxon>
        <taxon>Bacillati</taxon>
        <taxon>Actinomycetota</taxon>
        <taxon>Actinomycetes</taxon>
        <taxon>Mycobacteriales</taxon>
        <taxon>Mycobacteriaceae</taxon>
        <taxon>Mycolicibacter</taxon>
    </lineage>
</organism>
<feature type="chain" id="PRO_5045478084" description="EGF-like domain-containing protein" evidence="1">
    <location>
        <begin position="31"/>
        <end position="75"/>
    </location>
</feature>
<dbReference type="Proteomes" id="UP001190466">
    <property type="component" value="Chromosome"/>
</dbReference>
<accession>A0ABN9NXH1</accession>